<reference evidence="1" key="1">
    <citation type="submission" date="2014-11" db="EMBL/GenBank/DDBJ databases">
        <authorList>
            <person name="Amaro Gonzalez C."/>
        </authorList>
    </citation>
    <scope>NUCLEOTIDE SEQUENCE</scope>
</reference>
<sequence length="21" mass="2289">MEWISSVKILSLSSLLPVQSA</sequence>
<reference evidence="1" key="2">
    <citation type="journal article" date="2015" name="Fish Shellfish Immunol.">
        <title>Early steps in the European eel (Anguilla anguilla)-Vibrio vulnificus interaction in the gills: Role of the RtxA13 toxin.</title>
        <authorList>
            <person name="Callol A."/>
            <person name="Pajuelo D."/>
            <person name="Ebbesson L."/>
            <person name="Teles M."/>
            <person name="MacKenzie S."/>
            <person name="Amaro C."/>
        </authorList>
    </citation>
    <scope>NUCLEOTIDE SEQUENCE</scope>
</reference>
<protein>
    <submittedName>
        <fullName evidence="1">Uncharacterized protein</fullName>
    </submittedName>
</protein>
<accession>A0A0E9R160</accession>
<organism evidence="1">
    <name type="scientific">Anguilla anguilla</name>
    <name type="common">European freshwater eel</name>
    <name type="synonym">Muraena anguilla</name>
    <dbReference type="NCBI Taxonomy" id="7936"/>
    <lineage>
        <taxon>Eukaryota</taxon>
        <taxon>Metazoa</taxon>
        <taxon>Chordata</taxon>
        <taxon>Craniata</taxon>
        <taxon>Vertebrata</taxon>
        <taxon>Euteleostomi</taxon>
        <taxon>Actinopterygii</taxon>
        <taxon>Neopterygii</taxon>
        <taxon>Teleostei</taxon>
        <taxon>Anguilliformes</taxon>
        <taxon>Anguillidae</taxon>
        <taxon>Anguilla</taxon>
    </lineage>
</organism>
<proteinExistence type="predicted"/>
<dbReference type="EMBL" id="GBXM01086509">
    <property type="protein sequence ID" value="JAH22068.1"/>
    <property type="molecule type" value="Transcribed_RNA"/>
</dbReference>
<evidence type="ECO:0000313" key="1">
    <source>
        <dbReference type="EMBL" id="JAH22068.1"/>
    </source>
</evidence>
<name>A0A0E9R160_ANGAN</name>
<dbReference type="AlphaFoldDB" id="A0A0E9R160"/>